<feature type="non-terminal residue" evidence="5">
    <location>
        <position position="1"/>
    </location>
</feature>
<feature type="domain" description="Nucleoside phosphorylase" evidence="3">
    <location>
        <begin position="865"/>
        <end position="1053"/>
    </location>
</feature>
<evidence type="ECO:0000313" key="5">
    <source>
        <dbReference type="EMBL" id="CAH3036150.1"/>
    </source>
</evidence>
<keyword evidence="1" id="KW-0677">Repeat</keyword>
<name>A0ABN8N0B6_9CNID</name>
<dbReference type="Gene3D" id="3.40.50.300">
    <property type="entry name" value="P-loop containing nucleotide triphosphate hydrolases"/>
    <property type="match status" value="1"/>
</dbReference>
<evidence type="ECO:0000259" key="4">
    <source>
        <dbReference type="Pfam" id="PF16095"/>
    </source>
</evidence>
<evidence type="ECO:0008006" key="7">
    <source>
        <dbReference type="Google" id="ProtNLM"/>
    </source>
</evidence>
<dbReference type="InterPro" id="IPR032171">
    <property type="entry name" value="COR-A"/>
</dbReference>
<feature type="compositionally biased region" description="Polar residues" evidence="2">
    <location>
        <begin position="181"/>
        <end position="205"/>
    </location>
</feature>
<dbReference type="Gene3D" id="3.40.50.1580">
    <property type="entry name" value="Nucleoside phosphorylase domain"/>
    <property type="match status" value="1"/>
</dbReference>
<dbReference type="Proteomes" id="UP001159405">
    <property type="component" value="Unassembled WGS sequence"/>
</dbReference>
<evidence type="ECO:0000256" key="2">
    <source>
        <dbReference type="SAM" id="MobiDB-lite"/>
    </source>
</evidence>
<feature type="domain" description="COR" evidence="4">
    <location>
        <begin position="414"/>
        <end position="572"/>
    </location>
</feature>
<dbReference type="EMBL" id="CALNXK010000004">
    <property type="protein sequence ID" value="CAH3036150.1"/>
    <property type="molecule type" value="Genomic_DNA"/>
</dbReference>
<keyword evidence="6" id="KW-1185">Reference proteome</keyword>
<dbReference type="InterPro" id="IPR036388">
    <property type="entry name" value="WH-like_DNA-bd_sf"/>
</dbReference>
<dbReference type="InterPro" id="IPR000845">
    <property type="entry name" value="Nucleoside_phosphorylase_d"/>
</dbReference>
<gene>
    <name evidence="5" type="ORF">PLOB_00030807</name>
</gene>
<feature type="region of interest" description="Disordered" evidence="2">
    <location>
        <begin position="181"/>
        <end position="210"/>
    </location>
</feature>
<organism evidence="5 6">
    <name type="scientific">Porites lobata</name>
    <dbReference type="NCBI Taxonomy" id="104759"/>
    <lineage>
        <taxon>Eukaryota</taxon>
        <taxon>Metazoa</taxon>
        <taxon>Cnidaria</taxon>
        <taxon>Anthozoa</taxon>
        <taxon>Hexacorallia</taxon>
        <taxon>Scleractinia</taxon>
        <taxon>Fungiina</taxon>
        <taxon>Poritidae</taxon>
        <taxon>Porites</taxon>
    </lineage>
</organism>
<dbReference type="Gene3D" id="1.10.10.10">
    <property type="entry name" value="Winged helix-like DNA-binding domain superfamily/Winged helix DNA-binding domain"/>
    <property type="match status" value="1"/>
</dbReference>
<dbReference type="PANTHER" id="PTHR47679:SF2">
    <property type="entry name" value="C-TERMINAL OF ROC (COR) DOMAIN-CONTAINING PROTEIN"/>
    <property type="match status" value="1"/>
</dbReference>
<dbReference type="SUPFAM" id="SSF53167">
    <property type="entry name" value="Purine and uridine phosphorylases"/>
    <property type="match status" value="1"/>
</dbReference>
<dbReference type="Pfam" id="PF08477">
    <property type="entry name" value="Roc"/>
    <property type="match status" value="1"/>
</dbReference>
<protein>
    <recommendedName>
        <fullName evidence="7">C-terminal of Roc (COR) domain-containing protein</fullName>
    </recommendedName>
</protein>
<sequence length="1071" mass="121736">YLIQVIYFTLLAPSEILARGRLAIEAYRKALLEGEGYARRVPVMIIGQARTGKTSLKRSLKGELFNRNEGSTEGIETDPSYFKVSTDVWRTGQKREDAESEPTFLLDHQVAQKIFESLREGDRLVVEQMEANSLPTERSGESSSSWIESSLQDSKVVEKVKPYSLRTGDLSSSRTELSLHCSNVSEKAQTSSSVTEQSGSDPSFQDSKEHLSVPELPENIAALVQNLLEHSQEFEDEDNIYSIIWDFGGQSVYYATHPIFLTKQAIYILACDLSRDPDQKATAPTQKGMYENKIDTHCKKTNLDYLDFWMTSVYSLVSPNTNRQETLSSEMLPAVFLACTHADKPYKNKANPKTLAEKIFGTLRDNVYGDLLKDVFVVDNTKSGSDEECQDVKNLREAVLSLAKELPQMEEAIPLKWLKYEKVLRLLSREGYNWIPIEHARQIASHECGIDDDEQFRTLLNFLHDQRILIHFSETPNLEKMVILSPQWLIDIFKEVITVRHFKQTDKGVARLWRNFEKTGILDKNFLNHAWGPLSDNRETFESLIAIMEKFSLLCAWPSDGTTQKYLVPSMLMSPPTDDLLKHLDCVRTPSLFVAFESGRVPQGLFSRLVLQFYRLCQEEWKSEINPELFNSFAMFHILPDRAISLVFILHSSSIEIVFHDGKDVRDLNTSRTIYSQLKCLLRHICEEFFWLKHVKYEMCVCCPVCSHEDGVKCRAHGRRGCECLHLLSESELRKQQHCVKGGIKADLTIDIRQFEHWFALLDSQHSRIPFTQVKTASERSAIVPPEVIINQLKSRDLPKHVTHFDECRLPVDILLLTVEDYEFLSCLSYLNPGFCKTFHRDLGFVYLGDMGEDERKLNIAVMCCYRGSTSPGGSMVVVLNAVNVLRPKAVFCVGCCRSLDYDKVKLGDIVMLDKLITYGPCKITEGGIEERGVKVPLKSGLLKVKLRAGDGWKPPLRNPEALEVKIHHGTILSGPVEIIDSPKHCKALIERFPEAVAMDEEGEGLFAAAHDLNFEWIVIKGISDYAAGSKSKETSWRPFASLMAASVTAHMLSDAFIFQDWPHFECRSKY</sequence>
<dbReference type="SUPFAM" id="SSF52540">
    <property type="entry name" value="P-loop containing nucleoside triphosphate hydrolases"/>
    <property type="match status" value="1"/>
</dbReference>
<proteinExistence type="predicted"/>
<comment type="caution">
    <text evidence="5">The sequence shown here is derived from an EMBL/GenBank/DDBJ whole genome shotgun (WGS) entry which is preliminary data.</text>
</comment>
<dbReference type="PANTHER" id="PTHR47679">
    <property type="entry name" value="PROTEIN TORNADO 1"/>
    <property type="match status" value="1"/>
</dbReference>
<accession>A0ABN8N0B6</accession>
<evidence type="ECO:0000259" key="3">
    <source>
        <dbReference type="Pfam" id="PF01048"/>
    </source>
</evidence>
<dbReference type="InterPro" id="IPR027417">
    <property type="entry name" value="P-loop_NTPase"/>
</dbReference>
<evidence type="ECO:0000256" key="1">
    <source>
        <dbReference type="ARBA" id="ARBA00022737"/>
    </source>
</evidence>
<dbReference type="Pfam" id="PF01048">
    <property type="entry name" value="PNP_UDP_1"/>
    <property type="match status" value="1"/>
</dbReference>
<dbReference type="Pfam" id="PF16095">
    <property type="entry name" value="COR-A"/>
    <property type="match status" value="1"/>
</dbReference>
<reference evidence="5 6" key="1">
    <citation type="submission" date="2022-05" db="EMBL/GenBank/DDBJ databases">
        <authorList>
            <consortium name="Genoscope - CEA"/>
            <person name="William W."/>
        </authorList>
    </citation>
    <scope>NUCLEOTIDE SEQUENCE [LARGE SCALE GENOMIC DNA]</scope>
</reference>
<evidence type="ECO:0000313" key="6">
    <source>
        <dbReference type="Proteomes" id="UP001159405"/>
    </source>
</evidence>
<dbReference type="InterPro" id="IPR035994">
    <property type="entry name" value="Nucleoside_phosphorylase_sf"/>
</dbReference>